<dbReference type="EMBL" id="BAABHB010000002">
    <property type="protein sequence ID" value="GAA4399046.1"/>
    <property type="molecule type" value="Genomic_DNA"/>
</dbReference>
<accession>A0ABP8K170</accession>
<protein>
    <submittedName>
        <fullName evidence="1">Uncharacterized protein</fullName>
    </submittedName>
</protein>
<dbReference type="Proteomes" id="UP001500936">
    <property type="component" value="Unassembled WGS sequence"/>
</dbReference>
<name>A0ABP8K170_9BACT</name>
<reference evidence="2" key="1">
    <citation type="journal article" date="2019" name="Int. J. Syst. Evol. Microbiol.">
        <title>The Global Catalogue of Microorganisms (GCM) 10K type strain sequencing project: providing services to taxonomists for standard genome sequencing and annotation.</title>
        <authorList>
            <consortium name="The Broad Institute Genomics Platform"/>
            <consortium name="The Broad Institute Genome Sequencing Center for Infectious Disease"/>
            <person name="Wu L."/>
            <person name="Ma J."/>
        </authorList>
    </citation>
    <scope>NUCLEOTIDE SEQUENCE [LARGE SCALE GENOMIC DNA]</scope>
    <source>
        <strain evidence="2">JCM 17925</strain>
    </source>
</reference>
<keyword evidence="2" id="KW-1185">Reference proteome</keyword>
<gene>
    <name evidence="1" type="ORF">GCM10023187_10350</name>
</gene>
<evidence type="ECO:0000313" key="1">
    <source>
        <dbReference type="EMBL" id="GAA4399046.1"/>
    </source>
</evidence>
<proteinExistence type="predicted"/>
<comment type="caution">
    <text evidence="1">The sequence shown here is derived from an EMBL/GenBank/DDBJ whole genome shotgun (WGS) entry which is preliminary data.</text>
</comment>
<sequence>MTRSRLKEKHLNVITNQLWIENPANWTKLTERYSLWRYRLTKRQDDYRRFSKSDFFVRFTNNYKDQFDRPFYYFTHDRPTSSLYTVLKPGEQPKPWLFTFDKEEEILYEPVAWDELPSKIWIKLLLALCFHEASTNEQERRVCQSKFFVRAKGNEDWFTALDLKPSVEQMADRSLLRFDVSAGFFAKVKDKPNAWARDNKTYYEQLDSGELTYLRQLRPSKIEPFQKPLYKSTTKAGVKPGVAWYSNAQYEETRSYIIHRIQQRLTAFLQSYGFIVSTAFETMVRQQVRPVNLPLYQLPPVQVLDNRLNKTVPLQPYLDWLTTYDFPTSQGPKRLSVEAIDKETVDKSRPLLILQDVHKDAFARDKGTDEPVGLLACSGYTDPYPVLYSTLGDTVKQSLNVNMNALEGLTVAEHYLDYSFPRALAPYKSNQYKALSKEHRLEAKKRRQLDLKLEVSINELYLKWVISRHSADSSVTDSLPFLHQLAGKWGFMTDNVLLTLNDGSLQFTDLSTQEGKQVLADQFTDLGMIQQAFLERHPYIKSDKQEEALERGQFVLIGDAVIEIERTEVMAMPDYEVLLPIKESGSVAGSRSLPAISVYAGGIWFSPASGRYVVSGVNSTAGKEEHGHHLYQLHLYSEEARAYLTAMLSLLCVTFVRKNQYTVLPFPFDLIRLHRELNPASSLPV</sequence>
<evidence type="ECO:0000313" key="2">
    <source>
        <dbReference type="Proteomes" id="UP001500936"/>
    </source>
</evidence>
<dbReference type="RefSeq" id="WP_345264635.1">
    <property type="nucleotide sequence ID" value="NZ_BAABHB010000002.1"/>
</dbReference>
<organism evidence="1 2">
    <name type="scientific">Nibrella viscosa</name>
    <dbReference type="NCBI Taxonomy" id="1084524"/>
    <lineage>
        <taxon>Bacteria</taxon>
        <taxon>Pseudomonadati</taxon>
        <taxon>Bacteroidota</taxon>
        <taxon>Cytophagia</taxon>
        <taxon>Cytophagales</taxon>
        <taxon>Spirosomataceae</taxon>
        <taxon>Nibrella</taxon>
    </lineage>
</organism>